<dbReference type="EMBL" id="JBFRCH010000063">
    <property type="protein sequence ID" value="MEX3937717.1"/>
    <property type="molecule type" value="Genomic_DNA"/>
</dbReference>
<sequence length="45" mass="5088">MRSHRGAERLEGKRVRLKSWSVVAPSREAGLEIGGQKCALHGWMR</sequence>
<protein>
    <submittedName>
        <fullName evidence="1">Uncharacterized protein</fullName>
    </submittedName>
</protein>
<evidence type="ECO:0000313" key="2">
    <source>
        <dbReference type="Proteomes" id="UP001558850"/>
    </source>
</evidence>
<name>A0ACC6UDU7_9BURK</name>
<proteinExistence type="predicted"/>
<gene>
    <name evidence="1" type="ORF">AB4Y32_39425</name>
</gene>
<keyword evidence="2" id="KW-1185">Reference proteome</keyword>
<accession>A0ACC6UDU7</accession>
<evidence type="ECO:0000313" key="1">
    <source>
        <dbReference type="EMBL" id="MEX3937717.1"/>
    </source>
</evidence>
<organism evidence="1 2">
    <name type="scientific">Paraburkholderia phymatum</name>
    <dbReference type="NCBI Taxonomy" id="148447"/>
    <lineage>
        <taxon>Bacteria</taxon>
        <taxon>Pseudomonadati</taxon>
        <taxon>Pseudomonadota</taxon>
        <taxon>Betaproteobacteria</taxon>
        <taxon>Burkholderiales</taxon>
        <taxon>Burkholderiaceae</taxon>
        <taxon>Paraburkholderia</taxon>
    </lineage>
</organism>
<reference evidence="1" key="1">
    <citation type="submission" date="2024-07" db="EMBL/GenBank/DDBJ databases">
        <title>A survey of Mimosa microsymbionts across Brazilian biomes reveals a high diversity of Paraburkholderia nodulating endemic species, but also that Cupriavidus is common as a symbiont of widespread species.</title>
        <authorList>
            <person name="Rouws L."/>
            <person name="Barauna A."/>
            <person name="Beukes C."/>
            <person name="Rouws J.R.C."/>
            <person name="De Faria S.M."/>
            <person name="Gross E."/>
            <person name="Bueno Dos Reis Junior F."/>
            <person name="Simon M.F."/>
            <person name="Maluk M."/>
            <person name="Odee D.W."/>
            <person name="Kenicer G."/>
            <person name="Young J.P.W."/>
            <person name="Reis V.M."/>
            <person name="Zilli J."/>
            <person name="James E.K."/>
        </authorList>
    </citation>
    <scope>NUCLEOTIDE SEQUENCE</scope>
    <source>
        <strain evidence="1">EG181B</strain>
    </source>
</reference>
<comment type="caution">
    <text evidence="1">The sequence shown here is derived from an EMBL/GenBank/DDBJ whole genome shotgun (WGS) entry which is preliminary data.</text>
</comment>
<dbReference type="Proteomes" id="UP001558850">
    <property type="component" value="Unassembled WGS sequence"/>
</dbReference>